<feature type="compositionally biased region" description="Basic residues" evidence="1">
    <location>
        <begin position="221"/>
        <end position="230"/>
    </location>
</feature>
<reference evidence="3 4" key="1">
    <citation type="submission" date="2020-04" db="EMBL/GenBank/DDBJ databases">
        <title>Genome-Wide Identification of 5-Methylcytosine Sites in Bacterial Genomes By High-Throughput Sequencing of MspJI Restriction Fragments.</title>
        <authorList>
            <person name="Wu V."/>
        </authorList>
    </citation>
    <scope>NUCLEOTIDE SEQUENCE [LARGE SCALE GENOMIC DNA]</scope>
    <source>
        <strain evidence="3 4">S2</strain>
    </source>
</reference>
<dbReference type="GO" id="GO:0045881">
    <property type="term" value="P:positive regulation of sporulation resulting in formation of a cellular spore"/>
    <property type="evidence" value="ECO:0007669"/>
    <property type="project" value="InterPro"/>
</dbReference>
<feature type="region of interest" description="Disordered" evidence="1">
    <location>
        <begin position="203"/>
        <end position="230"/>
    </location>
</feature>
<gene>
    <name evidence="3" type="ORF">HFZ78_04560</name>
</gene>
<keyword evidence="2" id="KW-1133">Transmembrane helix</keyword>
<feature type="transmembrane region" description="Helical" evidence="2">
    <location>
        <begin position="117"/>
        <end position="137"/>
    </location>
</feature>
<feature type="transmembrane region" description="Helical" evidence="2">
    <location>
        <begin position="9"/>
        <end position="28"/>
    </location>
</feature>
<dbReference type="InterPro" id="IPR024164">
    <property type="entry name" value="KinB-signalling_activ"/>
</dbReference>
<dbReference type="Pfam" id="PF14089">
    <property type="entry name" value="KbaA"/>
    <property type="match status" value="1"/>
</dbReference>
<protein>
    <submittedName>
        <fullName evidence="3">KinB-signaling pathway activation protein</fullName>
    </submittedName>
</protein>
<keyword evidence="2" id="KW-0472">Membrane</keyword>
<feature type="transmembrane region" description="Helical" evidence="2">
    <location>
        <begin position="172"/>
        <end position="192"/>
    </location>
</feature>
<dbReference type="SMART" id="SM01251">
    <property type="entry name" value="KbaA"/>
    <property type="match status" value="1"/>
</dbReference>
<feature type="transmembrane region" description="Helical" evidence="2">
    <location>
        <begin position="85"/>
        <end position="105"/>
    </location>
</feature>
<dbReference type="PIRSF" id="PIRSF029886">
    <property type="entry name" value="KBAA"/>
    <property type="match status" value="1"/>
</dbReference>
<feature type="transmembrane region" description="Helical" evidence="2">
    <location>
        <begin position="146"/>
        <end position="166"/>
    </location>
</feature>
<feature type="transmembrane region" description="Helical" evidence="2">
    <location>
        <begin position="48"/>
        <end position="73"/>
    </location>
</feature>
<reference evidence="3 4" key="2">
    <citation type="submission" date="2020-04" db="EMBL/GenBank/DDBJ databases">
        <authorList>
            <person name="Fomenkov A."/>
            <person name="Anton B.P."/>
            <person name="Roberts R.J."/>
        </authorList>
    </citation>
    <scope>NUCLEOTIDE SEQUENCE [LARGE SCALE GENOMIC DNA]</scope>
    <source>
        <strain evidence="3 4">S2</strain>
    </source>
</reference>
<dbReference type="EMBL" id="CP051128">
    <property type="protein sequence ID" value="QIZ06104.1"/>
    <property type="molecule type" value="Genomic_DNA"/>
</dbReference>
<keyword evidence="2" id="KW-0812">Transmembrane</keyword>
<evidence type="ECO:0000256" key="2">
    <source>
        <dbReference type="SAM" id="Phobius"/>
    </source>
</evidence>
<evidence type="ECO:0000313" key="4">
    <source>
        <dbReference type="Proteomes" id="UP000501868"/>
    </source>
</evidence>
<evidence type="ECO:0000313" key="3">
    <source>
        <dbReference type="EMBL" id="QIZ06104.1"/>
    </source>
</evidence>
<sequence length="230" mass="26408">MTSRNWVKLFLNTLLVGGLTTAIVGFIVRWNEFQPYFTEFKLIDILSTLIWLIVMGFLFSVISQMGFFAYLTVHRFGLGIFKSVSLWNAVQIVLILFGLFDLVYLRYENFAGPKDALLPYFGPAIILLVVGLIVAWYKTKQTNQEAFIPAMFFMIVVTLVEWVPVLRVNEKSWLYLMMLALLACNAYQLLILHKLNLQSELERQKKANQSPGKSKNNKPANMKKAKKPSI</sequence>
<accession>A0A6H1NXR4</accession>
<organism evidence="3 4">
    <name type="scientific">Priestia megaterium</name>
    <name type="common">Bacillus megaterium</name>
    <dbReference type="NCBI Taxonomy" id="1404"/>
    <lineage>
        <taxon>Bacteria</taxon>
        <taxon>Bacillati</taxon>
        <taxon>Bacillota</taxon>
        <taxon>Bacilli</taxon>
        <taxon>Bacillales</taxon>
        <taxon>Bacillaceae</taxon>
        <taxon>Priestia</taxon>
    </lineage>
</organism>
<evidence type="ECO:0000256" key="1">
    <source>
        <dbReference type="SAM" id="MobiDB-lite"/>
    </source>
</evidence>
<dbReference type="Proteomes" id="UP000501868">
    <property type="component" value="Chromosome"/>
</dbReference>
<dbReference type="AlphaFoldDB" id="A0A6H1NXR4"/>
<name>A0A6H1NXR4_PRIMG</name>
<proteinExistence type="predicted"/>